<evidence type="ECO:0000259" key="1">
    <source>
        <dbReference type="Pfam" id="PF17921"/>
    </source>
</evidence>
<dbReference type="Gene3D" id="3.30.70.270">
    <property type="match status" value="1"/>
</dbReference>
<dbReference type="Proteomes" id="UP000515211">
    <property type="component" value="Chromosome 4"/>
</dbReference>
<dbReference type="PANTHER" id="PTHR37984:SF5">
    <property type="entry name" value="PROTEIN NYNRIN-LIKE"/>
    <property type="match status" value="1"/>
</dbReference>
<reference evidence="2" key="1">
    <citation type="journal article" date="2016" name="Nat. Genet.">
        <title>The genome sequences of Arachis duranensis and Arachis ipaensis, the diploid ancestors of cultivated peanut.</title>
        <authorList>
            <person name="Bertioli D.J."/>
            <person name="Cannon S.B."/>
            <person name="Froenicke L."/>
            <person name="Huang G."/>
            <person name="Farmer A.D."/>
            <person name="Cannon E.K."/>
            <person name="Liu X."/>
            <person name="Gao D."/>
            <person name="Clevenger J."/>
            <person name="Dash S."/>
            <person name="Ren L."/>
            <person name="Moretzsohn M.C."/>
            <person name="Shirasawa K."/>
            <person name="Huang W."/>
            <person name="Vidigal B."/>
            <person name="Abernathy B."/>
            <person name="Chu Y."/>
            <person name="Niederhuth C.E."/>
            <person name="Umale P."/>
            <person name="Araujo A.C."/>
            <person name="Kozik A."/>
            <person name="Kim K.D."/>
            <person name="Burow M.D."/>
            <person name="Varshney R.K."/>
            <person name="Wang X."/>
            <person name="Zhang X."/>
            <person name="Barkley N."/>
            <person name="Guimaraes P.M."/>
            <person name="Isobe S."/>
            <person name="Guo B."/>
            <person name="Liao B."/>
            <person name="Stalker H.T."/>
            <person name="Schmitz R.J."/>
            <person name="Scheffler B.E."/>
            <person name="Leal-Bertioli S.C."/>
            <person name="Xun X."/>
            <person name="Jackson S.A."/>
            <person name="Michelmore R."/>
            <person name="Ozias-Akins P."/>
        </authorList>
    </citation>
    <scope>NUCLEOTIDE SEQUENCE [LARGE SCALE GENOMIC DNA]</scope>
    <source>
        <strain evidence="2">cv. V14167</strain>
    </source>
</reference>
<gene>
    <name evidence="3" type="primary">LOC107484334</name>
</gene>
<dbReference type="Pfam" id="PF17921">
    <property type="entry name" value="Integrase_H2C2"/>
    <property type="match status" value="1"/>
</dbReference>
<organism evidence="2 3">
    <name type="scientific">Arachis duranensis</name>
    <name type="common">Wild peanut</name>
    <dbReference type="NCBI Taxonomy" id="130453"/>
    <lineage>
        <taxon>Eukaryota</taxon>
        <taxon>Viridiplantae</taxon>
        <taxon>Streptophyta</taxon>
        <taxon>Embryophyta</taxon>
        <taxon>Tracheophyta</taxon>
        <taxon>Spermatophyta</taxon>
        <taxon>Magnoliopsida</taxon>
        <taxon>eudicotyledons</taxon>
        <taxon>Gunneridae</taxon>
        <taxon>Pentapetalae</taxon>
        <taxon>rosids</taxon>
        <taxon>fabids</taxon>
        <taxon>Fabales</taxon>
        <taxon>Fabaceae</taxon>
        <taxon>Papilionoideae</taxon>
        <taxon>50 kb inversion clade</taxon>
        <taxon>dalbergioids sensu lato</taxon>
        <taxon>Dalbergieae</taxon>
        <taxon>Pterocarpus clade</taxon>
        <taxon>Arachis</taxon>
    </lineage>
</organism>
<reference evidence="3" key="2">
    <citation type="submission" date="2025-08" db="UniProtKB">
        <authorList>
            <consortium name="RefSeq"/>
        </authorList>
    </citation>
    <scope>IDENTIFICATION</scope>
    <source>
        <tissue evidence="3">Whole plant</tissue>
    </source>
</reference>
<sequence length="262" mass="30130">MTGSDPSTRERIFGFLVTIIGVTQRKLYAKLSKCEFWKEEVKLLGHVVSKRGMIADPYKRRRMELLKDYDFELSYHPGKAKVVVGALGQKSLTIAWVRIKEEELVDKFVDLKLDIGEVAERACLSQLQISSTFKTEIQRALQDERKLQKLLQPVSDKRCEEFTKDGERLWRDKGKVCNQDVRSLRQDLLLGAHYSGFSVYPGSTKMYCNLKMFWSPGMKGDVATVASKCLTCQKVKIEHQKPSGMIQPLEIPQLKWTMMRFG</sequence>
<dbReference type="SUPFAM" id="SSF56672">
    <property type="entry name" value="DNA/RNA polymerases"/>
    <property type="match status" value="1"/>
</dbReference>
<keyword evidence="2" id="KW-1185">Reference proteome</keyword>
<dbReference type="KEGG" id="adu:107484334"/>
<dbReference type="InterPro" id="IPR041588">
    <property type="entry name" value="Integrase_H2C2"/>
</dbReference>
<name>A0A6P4D2P9_ARADU</name>
<accession>A0A6P4D2P9</accession>
<dbReference type="PANTHER" id="PTHR37984">
    <property type="entry name" value="PROTEIN CBG26694"/>
    <property type="match status" value="1"/>
</dbReference>
<evidence type="ECO:0000313" key="2">
    <source>
        <dbReference type="Proteomes" id="UP000515211"/>
    </source>
</evidence>
<dbReference type="InterPro" id="IPR043502">
    <property type="entry name" value="DNA/RNA_pol_sf"/>
</dbReference>
<dbReference type="RefSeq" id="XP_015960421.1">
    <property type="nucleotide sequence ID" value="XM_016104935.1"/>
</dbReference>
<dbReference type="AlphaFoldDB" id="A0A6P4D2P9"/>
<dbReference type="InterPro" id="IPR050951">
    <property type="entry name" value="Retrovirus_Pol_polyprotein"/>
</dbReference>
<dbReference type="InterPro" id="IPR043128">
    <property type="entry name" value="Rev_trsase/Diguanyl_cyclase"/>
</dbReference>
<proteinExistence type="predicted"/>
<dbReference type="GeneID" id="107484334"/>
<evidence type="ECO:0000313" key="3">
    <source>
        <dbReference type="RefSeq" id="XP_015960421.1"/>
    </source>
</evidence>
<dbReference type="Gene3D" id="1.10.340.70">
    <property type="match status" value="1"/>
</dbReference>
<feature type="domain" description="Integrase zinc-binding" evidence="1">
    <location>
        <begin position="182"/>
        <end position="236"/>
    </location>
</feature>
<protein>
    <submittedName>
        <fullName evidence="3">Uncharacterized protein LOC107484334</fullName>
    </submittedName>
</protein>